<keyword evidence="4" id="KW-0804">Transcription</keyword>
<dbReference type="PANTHER" id="PTHR30537">
    <property type="entry name" value="HTH-TYPE TRANSCRIPTIONAL REGULATOR"/>
    <property type="match status" value="1"/>
</dbReference>
<proteinExistence type="inferred from homology"/>
<protein>
    <submittedName>
        <fullName evidence="6">LysR family transcriptional regulator</fullName>
    </submittedName>
</protein>
<evidence type="ECO:0000256" key="1">
    <source>
        <dbReference type="ARBA" id="ARBA00009437"/>
    </source>
</evidence>
<comment type="similarity">
    <text evidence="1">Belongs to the LysR transcriptional regulatory family.</text>
</comment>
<evidence type="ECO:0000256" key="2">
    <source>
        <dbReference type="ARBA" id="ARBA00023015"/>
    </source>
</evidence>
<evidence type="ECO:0000256" key="3">
    <source>
        <dbReference type="ARBA" id="ARBA00023125"/>
    </source>
</evidence>
<dbReference type="InterPro" id="IPR000847">
    <property type="entry name" value="LysR_HTH_N"/>
</dbReference>
<dbReference type="InterPro" id="IPR005119">
    <property type="entry name" value="LysR_subst-bd"/>
</dbReference>
<evidence type="ECO:0000259" key="5">
    <source>
        <dbReference type="PROSITE" id="PS50931"/>
    </source>
</evidence>
<dbReference type="SUPFAM" id="SSF46785">
    <property type="entry name" value="Winged helix' DNA-binding domain"/>
    <property type="match status" value="1"/>
</dbReference>
<sequence>MDRLDAMSVIVTVAEAGSLSAASRQLRMPVTTVSRKIADLESHLKVRLLNRSTRKLALTDAGRNYVETAKRILDQVEEVERATTGEYTTPKGKLTITAPVSLGRMHIVPMVVEFRRAFPEIDVRLILSDGVLNHLDNDIDIAVRIGNLSDSSLVATRIGVARRVVCGSPAYFAEKGRPKRPEDLSRHDCITFENMASPTAWGFMVGKKEKSIRLHSWLSVTSAEAAIDAAIAGGGLTRMLSYKMDGARRAGLLELALEPFELSPWPIHIIYPGQGLLPLKVRTFLNWATPRLKAALVHG</sequence>
<dbReference type="Pfam" id="PF03466">
    <property type="entry name" value="LysR_substrate"/>
    <property type="match status" value="1"/>
</dbReference>
<name>A0ABU0YIU9_9PROT</name>
<dbReference type="InterPro" id="IPR058163">
    <property type="entry name" value="LysR-type_TF_proteobact-type"/>
</dbReference>
<dbReference type="InterPro" id="IPR036390">
    <property type="entry name" value="WH_DNA-bd_sf"/>
</dbReference>
<dbReference type="PROSITE" id="PS50931">
    <property type="entry name" value="HTH_LYSR"/>
    <property type="match status" value="1"/>
</dbReference>
<keyword evidence="3" id="KW-0238">DNA-binding</keyword>
<comment type="caution">
    <text evidence="6">The sequence shown here is derived from an EMBL/GenBank/DDBJ whole genome shotgun (WGS) entry which is preliminary data.</text>
</comment>
<dbReference type="Proteomes" id="UP001230156">
    <property type="component" value="Unassembled WGS sequence"/>
</dbReference>
<dbReference type="PANTHER" id="PTHR30537:SF5">
    <property type="entry name" value="HTH-TYPE TRANSCRIPTIONAL ACTIVATOR TTDR-RELATED"/>
    <property type="match status" value="1"/>
</dbReference>
<dbReference type="Gene3D" id="1.10.10.10">
    <property type="entry name" value="Winged helix-like DNA-binding domain superfamily/Winged helix DNA-binding domain"/>
    <property type="match status" value="1"/>
</dbReference>
<keyword evidence="7" id="KW-1185">Reference proteome</keyword>
<dbReference type="SUPFAM" id="SSF53850">
    <property type="entry name" value="Periplasmic binding protein-like II"/>
    <property type="match status" value="1"/>
</dbReference>
<organism evidence="6 7">
    <name type="scientific">Dongia sedimenti</name>
    <dbReference type="NCBI Taxonomy" id="3064282"/>
    <lineage>
        <taxon>Bacteria</taxon>
        <taxon>Pseudomonadati</taxon>
        <taxon>Pseudomonadota</taxon>
        <taxon>Alphaproteobacteria</taxon>
        <taxon>Rhodospirillales</taxon>
        <taxon>Dongiaceae</taxon>
        <taxon>Dongia</taxon>
    </lineage>
</organism>
<feature type="domain" description="HTH lysR-type" evidence="5">
    <location>
        <begin position="1"/>
        <end position="59"/>
    </location>
</feature>
<evidence type="ECO:0000313" key="6">
    <source>
        <dbReference type="EMBL" id="MDQ7247640.1"/>
    </source>
</evidence>
<dbReference type="InterPro" id="IPR036388">
    <property type="entry name" value="WH-like_DNA-bd_sf"/>
</dbReference>
<evidence type="ECO:0000256" key="4">
    <source>
        <dbReference type="ARBA" id="ARBA00023163"/>
    </source>
</evidence>
<dbReference type="CDD" id="cd08471">
    <property type="entry name" value="PBP2_CrgA_like_2"/>
    <property type="match status" value="1"/>
</dbReference>
<keyword evidence="2" id="KW-0805">Transcription regulation</keyword>
<dbReference type="EMBL" id="JAUYVI010000003">
    <property type="protein sequence ID" value="MDQ7247640.1"/>
    <property type="molecule type" value="Genomic_DNA"/>
</dbReference>
<evidence type="ECO:0000313" key="7">
    <source>
        <dbReference type="Proteomes" id="UP001230156"/>
    </source>
</evidence>
<reference evidence="7" key="1">
    <citation type="submission" date="2023-08" db="EMBL/GenBank/DDBJ databases">
        <title>Rhodospirillaceae gen. nov., a novel taxon isolated from the Yangtze River Yuezi River estuary sludge.</title>
        <authorList>
            <person name="Ruan L."/>
        </authorList>
    </citation>
    <scope>NUCLEOTIDE SEQUENCE [LARGE SCALE GENOMIC DNA]</scope>
    <source>
        <strain evidence="7">R-7</strain>
    </source>
</reference>
<dbReference type="Pfam" id="PF00126">
    <property type="entry name" value="HTH_1"/>
    <property type="match status" value="1"/>
</dbReference>
<accession>A0ABU0YIU9</accession>
<dbReference type="Gene3D" id="3.40.190.290">
    <property type="match status" value="1"/>
</dbReference>
<dbReference type="RefSeq" id="WP_379955073.1">
    <property type="nucleotide sequence ID" value="NZ_JAUYVI010000003.1"/>
</dbReference>
<gene>
    <name evidence="6" type="ORF">Q8A70_08170</name>
</gene>